<dbReference type="EMBL" id="WIXP02000004">
    <property type="protein sequence ID" value="KAF6212444.1"/>
    <property type="molecule type" value="Genomic_DNA"/>
</dbReference>
<protein>
    <recommendedName>
        <fullName evidence="4">DUF4806 domain-containing protein</fullName>
    </recommendedName>
</protein>
<name>A0A8S9XV06_APOLU</name>
<sequence>MSGGSSISSQKKRKKACVESSGSDSPSPERKTTYYSGMSPPGKLASYDQLYDQLMTGFRGLMNEQTASFSEGLQRVENAVAGLVSDNKLLSEKCAQLSKDNLELREYVERLDSRQRRNNLVLSGFTIDPNKNLKDEVRKLLRDVLGMEDGAFLSSQYEIKKICPNVTPKVIRDGLLIEGKALRWVGDRLVGDKEDGLVILNGITGRDFSETVKNIVEFKPMIKRNSPR</sequence>
<keyword evidence="3" id="KW-1185">Reference proteome</keyword>
<evidence type="ECO:0008006" key="4">
    <source>
        <dbReference type="Google" id="ProtNLM"/>
    </source>
</evidence>
<proteinExistence type="predicted"/>
<accession>A0A8S9XV06</accession>
<evidence type="ECO:0000313" key="2">
    <source>
        <dbReference type="EMBL" id="KAF6212444.1"/>
    </source>
</evidence>
<reference evidence="2" key="1">
    <citation type="journal article" date="2021" name="Mol. Ecol. Resour.">
        <title>Apolygus lucorum genome provides insights into omnivorousness and mesophyll feeding.</title>
        <authorList>
            <person name="Liu Y."/>
            <person name="Liu H."/>
            <person name="Wang H."/>
            <person name="Huang T."/>
            <person name="Liu B."/>
            <person name="Yang B."/>
            <person name="Yin L."/>
            <person name="Li B."/>
            <person name="Zhang Y."/>
            <person name="Zhang S."/>
            <person name="Jiang F."/>
            <person name="Zhang X."/>
            <person name="Ren Y."/>
            <person name="Wang B."/>
            <person name="Wang S."/>
            <person name="Lu Y."/>
            <person name="Wu K."/>
            <person name="Fan W."/>
            <person name="Wang G."/>
        </authorList>
    </citation>
    <scope>NUCLEOTIDE SEQUENCE</scope>
    <source>
        <strain evidence="2">12Hb</strain>
    </source>
</reference>
<evidence type="ECO:0000256" key="1">
    <source>
        <dbReference type="SAM" id="MobiDB-lite"/>
    </source>
</evidence>
<dbReference type="Proteomes" id="UP000466442">
    <property type="component" value="Unassembled WGS sequence"/>
</dbReference>
<comment type="caution">
    <text evidence="2">The sequence shown here is derived from an EMBL/GenBank/DDBJ whole genome shotgun (WGS) entry which is preliminary data.</text>
</comment>
<gene>
    <name evidence="2" type="ORF">GE061_012967</name>
</gene>
<evidence type="ECO:0000313" key="3">
    <source>
        <dbReference type="Proteomes" id="UP000466442"/>
    </source>
</evidence>
<feature type="region of interest" description="Disordered" evidence="1">
    <location>
        <begin position="1"/>
        <end position="39"/>
    </location>
</feature>
<dbReference type="OrthoDB" id="6779946at2759"/>
<organism evidence="2 3">
    <name type="scientific">Apolygus lucorum</name>
    <name type="common">Small green plant bug</name>
    <name type="synonym">Lygocoris lucorum</name>
    <dbReference type="NCBI Taxonomy" id="248454"/>
    <lineage>
        <taxon>Eukaryota</taxon>
        <taxon>Metazoa</taxon>
        <taxon>Ecdysozoa</taxon>
        <taxon>Arthropoda</taxon>
        <taxon>Hexapoda</taxon>
        <taxon>Insecta</taxon>
        <taxon>Pterygota</taxon>
        <taxon>Neoptera</taxon>
        <taxon>Paraneoptera</taxon>
        <taxon>Hemiptera</taxon>
        <taxon>Heteroptera</taxon>
        <taxon>Panheteroptera</taxon>
        <taxon>Cimicomorpha</taxon>
        <taxon>Miridae</taxon>
        <taxon>Mirini</taxon>
        <taxon>Apolygus</taxon>
    </lineage>
</organism>
<dbReference type="AlphaFoldDB" id="A0A8S9XV06"/>